<evidence type="ECO:0000256" key="3">
    <source>
        <dbReference type="ARBA" id="ARBA00022801"/>
    </source>
</evidence>
<protein>
    <submittedName>
        <fullName evidence="6">Sulfatase</fullName>
    </submittedName>
</protein>
<gene>
    <name evidence="6" type="ORF">VZC37_22425</name>
</gene>
<sequence length="659" mass="71293">MSPSAREGLSRRGLIAGSGSLLGAAIVGAALRPARASGDPPRMPNFLVLVSEDCGAQHLGVYGGPARTPTIDALAADGIRWANAFASSPVCAPSRFALITGVAAEESAPANQMRAAGELPPQLGGAGWTRYLRERGYYCTNNAKEDYNASGLSTAATWDESSGTAHWRNRPRGAPFYAVFNPTMTHELSMAFAAPDVEGISTPYLEELTAIHAVAPTPILGGPTRPEDVRIPGYCPDTPTTRTDAASYMNQINQMDAELAFRLRELAEAGLADDTIVLYFSDHGGVLPRSKRFCYDSGLRIPLIARFGRNVAHLAPASPGSSVDDPVCVSTALAPTILDLAGAPVPEWMSGVPFAGGSTVRATYAFGGRNRMDERYDFVRTVRDSRFRYIRNYMPQVPNGQHIQFMWLQAGYREWETLHRAGSLPERQDRFWRRRPAEELYDLVEDPDELTNLAARPAYRGELVRLRTALDEHMLAVNDNGFIAEGAPAEGFTRSRDRDTYPLDDVIVLAGAALERHPLHRDGLADLLGHRNDVIRFWAAAGLGLHGRAASSLRARLRHAFETEQAPHVKVVLAEALVTSVADRRALDHLAWALSSHPGGWIRLQAANALDRLGPAAMPVASALGAAATTVGGDEPVALTRTAAGHTYRTLHRWPAGIP</sequence>
<reference evidence="6 7" key="1">
    <citation type="submission" date="2024-01" db="EMBL/GenBank/DDBJ databases">
        <title>Draft genome sequence of Gordonia sp. LSe1-13.</title>
        <authorList>
            <person name="Suphannarot A."/>
            <person name="Mingma R."/>
        </authorList>
    </citation>
    <scope>NUCLEOTIDE SEQUENCE [LARGE SCALE GENOMIC DNA]</scope>
    <source>
        <strain evidence="6 7">LSe1-13</strain>
    </source>
</reference>
<dbReference type="RefSeq" id="WP_330435948.1">
    <property type="nucleotide sequence ID" value="NZ_JAZDUF010000008.1"/>
</dbReference>
<accession>A0ABU7MJ19</accession>
<dbReference type="Pfam" id="PF00884">
    <property type="entry name" value="Sulfatase"/>
    <property type="match status" value="1"/>
</dbReference>
<dbReference type="EMBL" id="JAZDUF010000008">
    <property type="protein sequence ID" value="MEE3853110.1"/>
    <property type="molecule type" value="Genomic_DNA"/>
</dbReference>
<dbReference type="InterPro" id="IPR006311">
    <property type="entry name" value="TAT_signal"/>
</dbReference>
<keyword evidence="3" id="KW-0378">Hydrolase</keyword>
<dbReference type="Gene3D" id="1.25.10.10">
    <property type="entry name" value="Leucine-rich Repeat Variant"/>
    <property type="match status" value="1"/>
</dbReference>
<comment type="similarity">
    <text evidence="1">Belongs to the sulfatase family.</text>
</comment>
<comment type="caution">
    <text evidence="6">The sequence shown here is derived from an EMBL/GenBank/DDBJ whole genome shotgun (WGS) entry which is preliminary data.</text>
</comment>
<keyword evidence="4" id="KW-0106">Calcium</keyword>
<dbReference type="PROSITE" id="PS51318">
    <property type="entry name" value="TAT"/>
    <property type="match status" value="1"/>
</dbReference>
<dbReference type="Proteomes" id="UP001347146">
    <property type="component" value="Unassembled WGS sequence"/>
</dbReference>
<evidence type="ECO:0000256" key="1">
    <source>
        <dbReference type="ARBA" id="ARBA00008779"/>
    </source>
</evidence>
<proteinExistence type="inferred from homology"/>
<name>A0ABU7MJ19_9ACTN</name>
<evidence type="ECO:0000313" key="7">
    <source>
        <dbReference type="Proteomes" id="UP001347146"/>
    </source>
</evidence>
<dbReference type="Gene3D" id="3.40.720.10">
    <property type="entry name" value="Alkaline Phosphatase, subunit A"/>
    <property type="match status" value="1"/>
</dbReference>
<feature type="domain" description="Sulfatase N-terminal" evidence="5">
    <location>
        <begin position="44"/>
        <end position="343"/>
    </location>
</feature>
<dbReference type="InterPro" id="IPR011989">
    <property type="entry name" value="ARM-like"/>
</dbReference>
<dbReference type="InterPro" id="IPR024607">
    <property type="entry name" value="Sulfatase_CS"/>
</dbReference>
<evidence type="ECO:0000259" key="5">
    <source>
        <dbReference type="Pfam" id="PF00884"/>
    </source>
</evidence>
<evidence type="ECO:0000313" key="6">
    <source>
        <dbReference type="EMBL" id="MEE3853110.1"/>
    </source>
</evidence>
<dbReference type="SUPFAM" id="SSF53649">
    <property type="entry name" value="Alkaline phosphatase-like"/>
    <property type="match status" value="1"/>
</dbReference>
<evidence type="ECO:0000256" key="4">
    <source>
        <dbReference type="ARBA" id="ARBA00022837"/>
    </source>
</evidence>
<dbReference type="PROSITE" id="PS00523">
    <property type="entry name" value="SULFATASE_1"/>
    <property type="match status" value="1"/>
</dbReference>
<organism evidence="6 7">
    <name type="scientific">Gordonia sesuvii</name>
    <dbReference type="NCBI Taxonomy" id="3116777"/>
    <lineage>
        <taxon>Bacteria</taxon>
        <taxon>Bacillati</taxon>
        <taxon>Actinomycetota</taxon>
        <taxon>Actinomycetes</taxon>
        <taxon>Mycobacteriales</taxon>
        <taxon>Gordoniaceae</taxon>
        <taxon>Gordonia</taxon>
    </lineage>
</organism>
<dbReference type="InterPro" id="IPR000917">
    <property type="entry name" value="Sulfatase_N"/>
</dbReference>
<dbReference type="InterPro" id="IPR017850">
    <property type="entry name" value="Alkaline_phosphatase_core_sf"/>
</dbReference>
<dbReference type="InterPro" id="IPR050738">
    <property type="entry name" value="Sulfatase"/>
</dbReference>
<dbReference type="PANTHER" id="PTHR42693">
    <property type="entry name" value="ARYLSULFATASE FAMILY MEMBER"/>
    <property type="match status" value="1"/>
</dbReference>
<keyword evidence="2" id="KW-0479">Metal-binding</keyword>
<dbReference type="PANTHER" id="PTHR42693:SF53">
    <property type="entry name" value="ENDO-4-O-SULFATASE"/>
    <property type="match status" value="1"/>
</dbReference>
<dbReference type="CDD" id="cd16027">
    <property type="entry name" value="SGSH"/>
    <property type="match status" value="1"/>
</dbReference>
<keyword evidence="7" id="KW-1185">Reference proteome</keyword>
<evidence type="ECO:0000256" key="2">
    <source>
        <dbReference type="ARBA" id="ARBA00022723"/>
    </source>
</evidence>